<name>A0AA39IRK4_9BILA</name>
<feature type="compositionally biased region" description="Acidic residues" evidence="8">
    <location>
        <begin position="14"/>
        <end position="25"/>
    </location>
</feature>
<evidence type="ECO:0000313" key="10">
    <source>
        <dbReference type="Proteomes" id="UP001175271"/>
    </source>
</evidence>
<dbReference type="InterPro" id="IPR001040">
    <property type="entry name" value="TIF_eIF_4E"/>
</dbReference>
<evidence type="ECO:0000313" key="9">
    <source>
        <dbReference type="EMBL" id="KAK0428565.1"/>
    </source>
</evidence>
<gene>
    <name evidence="9" type="ORF">QR680_010875</name>
</gene>
<evidence type="ECO:0000256" key="7">
    <source>
        <dbReference type="RuleBase" id="RU004374"/>
    </source>
</evidence>
<dbReference type="GO" id="GO:0003743">
    <property type="term" value="F:translation initiation factor activity"/>
    <property type="evidence" value="ECO:0007669"/>
    <property type="project" value="UniProtKB-KW"/>
</dbReference>
<keyword evidence="10" id="KW-1185">Reference proteome</keyword>
<comment type="similarity">
    <text evidence="1 7">Belongs to the eukaryotic initiation factor 4E family.</text>
</comment>
<dbReference type="Proteomes" id="UP001175271">
    <property type="component" value="Unassembled WGS sequence"/>
</dbReference>
<proteinExistence type="inferred from homology"/>
<protein>
    <recommendedName>
        <fullName evidence="6">eIF-4F 25 kDa subunit</fullName>
    </recommendedName>
</protein>
<keyword evidence="3" id="KW-0810">Translation regulation</keyword>
<dbReference type="InterPro" id="IPR019770">
    <property type="entry name" value="TIF_eIF_4E_CS"/>
</dbReference>
<dbReference type="GO" id="GO:0006417">
    <property type="term" value="P:regulation of translation"/>
    <property type="evidence" value="ECO:0007669"/>
    <property type="project" value="UniProtKB-KW"/>
</dbReference>
<evidence type="ECO:0000256" key="4">
    <source>
        <dbReference type="ARBA" id="ARBA00022884"/>
    </source>
</evidence>
<evidence type="ECO:0000256" key="5">
    <source>
        <dbReference type="ARBA" id="ARBA00022917"/>
    </source>
</evidence>
<keyword evidence="2 7" id="KW-0396">Initiation factor</keyword>
<evidence type="ECO:0000256" key="8">
    <source>
        <dbReference type="SAM" id="MobiDB-lite"/>
    </source>
</evidence>
<dbReference type="PROSITE" id="PS00813">
    <property type="entry name" value="IF4E"/>
    <property type="match status" value="1"/>
</dbReference>
<evidence type="ECO:0000256" key="3">
    <source>
        <dbReference type="ARBA" id="ARBA00022845"/>
    </source>
</evidence>
<reference evidence="9" key="1">
    <citation type="submission" date="2023-06" db="EMBL/GenBank/DDBJ databases">
        <title>Genomic analysis of the entomopathogenic nematode Steinernema hermaphroditum.</title>
        <authorList>
            <person name="Schwarz E.M."/>
            <person name="Heppert J.K."/>
            <person name="Baniya A."/>
            <person name="Schwartz H.T."/>
            <person name="Tan C.-H."/>
            <person name="Antoshechkin I."/>
            <person name="Sternberg P.W."/>
            <person name="Goodrich-Blair H."/>
            <person name="Dillman A.R."/>
        </authorList>
    </citation>
    <scope>NUCLEOTIDE SEQUENCE</scope>
    <source>
        <strain evidence="9">PS9179</strain>
        <tissue evidence="9">Whole animal</tissue>
    </source>
</reference>
<keyword evidence="4 7" id="KW-0694">RNA-binding</keyword>
<dbReference type="PANTHER" id="PTHR11960">
    <property type="entry name" value="EUKARYOTIC TRANSLATION INITIATION FACTOR 4E RELATED"/>
    <property type="match status" value="1"/>
</dbReference>
<dbReference type="Gene3D" id="3.30.760.10">
    <property type="entry name" value="RNA Cap, Translation Initiation Factor Eif4e"/>
    <property type="match status" value="1"/>
</dbReference>
<evidence type="ECO:0000256" key="1">
    <source>
        <dbReference type="ARBA" id="ARBA00009860"/>
    </source>
</evidence>
<accession>A0AA39IRK4</accession>
<comment type="caution">
    <text evidence="9">The sequence shown here is derived from an EMBL/GenBank/DDBJ whole genome shotgun (WGS) entry which is preliminary data.</text>
</comment>
<dbReference type="EMBL" id="JAUCMV010000001">
    <property type="protein sequence ID" value="KAK0428565.1"/>
    <property type="molecule type" value="Genomic_DNA"/>
</dbReference>
<feature type="compositionally biased region" description="Basic and acidic residues" evidence="8">
    <location>
        <begin position="1"/>
        <end position="11"/>
    </location>
</feature>
<dbReference type="SUPFAM" id="SSF55418">
    <property type="entry name" value="eIF4e-like"/>
    <property type="match status" value="1"/>
</dbReference>
<dbReference type="Pfam" id="PF01652">
    <property type="entry name" value="IF4E"/>
    <property type="match status" value="1"/>
</dbReference>
<sequence length="228" mass="26778">MSDDETIRSQEETTTTDDESVEEESIMSIRHPLKREWKLWYLNDNKNLNWLDRLKEVCTVKTLEEFWMLLDAVRKPSHLTNYCDYNFFRDGIEPVWEVDENKEGGRWVINIDRSKPNSVEVLDTIWEEVLAAVVGEQFGTDTEQITGVVLNVRHKGPKVCVWTKDVSNAEAYKRIGMKLKEMLIRVEHRVKGKPRLLEPLKYEPHSDGQPKAANHNHRRHALHVIPYM</sequence>
<dbReference type="PANTHER" id="PTHR11960:SF8">
    <property type="entry name" value="EUKARYOTIC TRANSLATION INITIATION FACTOR 4E1-RELATED"/>
    <property type="match status" value="1"/>
</dbReference>
<organism evidence="9 10">
    <name type="scientific">Steinernema hermaphroditum</name>
    <dbReference type="NCBI Taxonomy" id="289476"/>
    <lineage>
        <taxon>Eukaryota</taxon>
        <taxon>Metazoa</taxon>
        <taxon>Ecdysozoa</taxon>
        <taxon>Nematoda</taxon>
        <taxon>Chromadorea</taxon>
        <taxon>Rhabditida</taxon>
        <taxon>Tylenchina</taxon>
        <taxon>Panagrolaimomorpha</taxon>
        <taxon>Strongyloidoidea</taxon>
        <taxon>Steinernematidae</taxon>
        <taxon>Steinernema</taxon>
    </lineage>
</organism>
<evidence type="ECO:0000256" key="2">
    <source>
        <dbReference type="ARBA" id="ARBA00022540"/>
    </source>
</evidence>
<keyword evidence="5 7" id="KW-0648">Protein biosynthesis</keyword>
<dbReference type="AlphaFoldDB" id="A0AA39IRK4"/>
<evidence type="ECO:0000256" key="6">
    <source>
        <dbReference type="ARBA" id="ARBA00032656"/>
    </source>
</evidence>
<dbReference type="GO" id="GO:0016281">
    <property type="term" value="C:eukaryotic translation initiation factor 4F complex"/>
    <property type="evidence" value="ECO:0007669"/>
    <property type="project" value="TreeGrafter"/>
</dbReference>
<dbReference type="InterPro" id="IPR023398">
    <property type="entry name" value="TIF_eIF4e-like"/>
</dbReference>
<dbReference type="GO" id="GO:0000340">
    <property type="term" value="F:RNA 7-methylguanosine cap binding"/>
    <property type="evidence" value="ECO:0007669"/>
    <property type="project" value="TreeGrafter"/>
</dbReference>
<feature type="region of interest" description="Disordered" evidence="8">
    <location>
        <begin position="1"/>
        <end position="25"/>
    </location>
</feature>